<dbReference type="EMBL" id="PFFQ01000023">
    <property type="protein sequence ID" value="PIW17530.1"/>
    <property type="molecule type" value="Genomic_DNA"/>
</dbReference>
<evidence type="ECO:0008006" key="5">
    <source>
        <dbReference type="Google" id="ProtNLM"/>
    </source>
</evidence>
<dbReference type="PROSITE" id="PS51257">
    <property type="entry name" value="PROKAR_LIPOPROTEIN"/>
    <property type="match status" value="1"/>
</dbReference>
<keyword evidence="2" id="KW-0732">Signal</keyword>
<sequence length="334" mass="36649">MQILKPLKQMIFGLGFALTLSSFSCAQLPVTTGNSTENLTRSNQKTTASSEITNTGSQTAVSVPGLKNILVWEVRPPQAETPVSYLIGTVHAPFDASFQAPEKVILALKSAARFYMEADVSNAAAINSEIQKFAVDVTRDNQKSLSESEWATLKTRLTAQNLPDPVLMRLRPWFINFMLESPPSDPAVSPAQIMDQVLMNTSKAAGVEIGYLETLTEQIQALADGVSDDIQFTRLKKNLSQPVKDSIAELKRVITAYNSGDLASLAKFDQEDRAEEPEYYQAIVTARNQNWIKILEPVLKERASVVAVGMGHLSGSSSLRSLLETKGFKLQQLK</sequence>
<feature type="signal peptide" evidence="2">
    <location>
        <begin position="1"/>
        <end position="26"/>
    </location>
</feature>
<feature type="region of interest" description="Disordered" evidence="1">
    <location>
        <begin position="34"/>
        <end position="56"/>
    </location>
</feature>
<dbReference type="PANTHER" id="PTHR40590:SF1">
    <property type="entry name" value="CYTOPLASMIC PROTEIN"/>
    <property type="match status" value="1"/>
</dbReference>
<dbReference type="Proteomes" id="UP000231019">
    <property type="component" value="Unassembled WGS sequence"/>
</dbReference>
<name>A0A2M7G676_9BACT</name>
<dbReference type="PANTHER" id="PTHR40590">
    <property type="entry name" value="CYTOPLASMIC PROTEIN-RELATED"/>
    <property type="match status" value="1"/>
</dbReference>
<comment type="caution">
    <text evidence="3">The sequence shown here is derived from an EMBL/GenBank/DDBJ whole genome shotgun (WGS) entry which is preliminary data.</text>
</comment>
<protein>
    <recommendedName>
        <fullName evidence="5">TraB/GumN family protein</fullName>
    </recommendedName>
</protein>
<proteinExistence type="predicted"/>
<gene>
    <name evidence="3" type="ORF">COW36_08520</name>
</gene>
<dbReference type="InterPro" id="IPR047111">
    <property type="entry name" value="YbaP-like"/>
</dbReference>
<dbReference type="Pfam" id="PF01963">
    <property type="entry name" value="TraB_PrgY_gumN"/>
    <property type="match status" value="1"/>
</dbReference>
<evidence type="ECO:0000313" key="3">
    <source>
        <dbReference type="EMBL" id="PIW17530.1"/>
    </source>
</evidence>
<dbReference type="AlphaFoldDB" id="A0A2M7G676"/>
<dbReference type="CDD" id="cd14789">
    <property type="entry name" value="Tiki"/>
    <property type="match status" value="1"/>
</dbReference>
<evidence type="ECO:0000256" key="1">
    <source>
        <dbReference type="SAM" id="MobiDB-lite"/>
    </source>
</evidence>
<evidence type="ECO:0000256" key="2">
    <source>
        <dbReference type="SAM" id="SignalP"/>
    </source>
</evidence>
<organism evidence="3 4">
    <name type="scientific">bacterium (Candidatus Blackallbacteria) CG17_big_fil_post_rev_8_21_14_2_50_48_46</name>
    <dbReference type="NCBI Taxonomy" id="2014261"/>
    <lineage>
        <taxon>Bacteria</taxon>
        <taxon>Candidatus Blackallbacteria</taxon>
    </lineage>
</organism>
<accession>A0A2M7G676</accession>
<feature type="chain" id="PRO_5014954405" description="TraB/GumN family protein" evidence="2">
    <location>
        <begin position="27"/>
        <end position="334"/>
    </location>
</feature>
<dbReference type="InterPro" id="IPR002816">
    <property type="entry name" value="TraB/PrgY/GumN_fam"/>
</dbReference>
<reference evidence="3 4" key="1">
    <citation type="submission" date="2017-09" db="EMBL/GenBank/DDBJ databases">
        <title>Depth-based differentiation of microbial function through sediment-hosted aquifers and enrichment of novel symbionts in the deep terrestrial subsurface.</title>
        <authorList>
            <person name="Probst A.J."/>
            <person name="Ladd B."/>
            <person name="Jarett J.K."/>
            <person name="Geller-Mcgrath D.E."/>
            <person name="Sieber C.M."/>
            <person name="Emerson J.B."/>
            <person name="Anantharaman K."/>
            <person name="Thomas B.C."/>
            <person name="Malmstrom R."/>
            <person name="Stieglmeier M."/>
            <person name="Klingl A."/>
            <person name="Woyke T."/>
            <person name="Ryan C.M."/>
            <person name="Banfield J.F."/>
        </authorList>
    </citation>
    <scope>NUCLEOTIDE SEQUENCE [LARGE SCALE GENOMIC DNA]</scope>
    <source>
        <strain evidence="3">CG17_big_fil_post_rev_8_21_14_2_50_48_46</strain>
    </source>
</reference>
<evidence type="ECO:0000313" key="4">
    <source>
        <dbReference type="Proteomes" id="UP000231019"/>
    </source>
</evidence>